<reference evidence="2" key="3">
    <citation type="submission" date="2015-06" db="UniProtKB">
        <authorList>
            <consortium name="EnsemblMetazoa"/>
        </authorList>
    </citation>
    <scope>IDENTIFICATION</scope>
</reference>
<reference evidence="3" key="1">
    <citation type="submission" date="2012-12" db="EMBL/GenBank/DDBJ databases">
        <authorList>
            <person name="Hellsten U."/>
            <person name="Grimwood J."/>
            <person name="Chapman J.A."/>
            <person name="Shapiro H."/>
            <person name="Aerts A."/>
            <person name="Otillar R.P."/>
            <person name="Terry A.Y."/>
            <person name="Boore J.L."/>
            <person name="Simakov O."/>
            <person name="Marletaz F."/>
            <person name="Cho S.-J."/>
            <person name="Edsinger-Gonzales E."/>
            <person name="Havlak P."/>
            <person name="Kuo D.-H."/>
            <person name="Larsson T."/>
            <person name="Lv J."/>
            <person name="Arendt D."/>
            <person name="Savage R."/>
            <person name="Osoegawa K."/>
            <person name="de Jong P."/>
            <person name="Lindberg D.R."/>
            <person name="Seaver E.C."/>
            <person name="Weisblat D.A."/>
            <person name="Putnam N.H."/>
            <person name="Grigoriev I.V."/>
            <person name="Rokhsar D.S."/>
        </authorList>
    </citation>
    <scope>NUCLEOTIDE SEQUENCE</scope>
    <source>
        <strain evidence="3">I ESC-2004</strain>
    </source>
</reference>
<dbReference type="EMBL" id="KB295903">
    <property type="protein sequence ID" value="ELU12518.1"/>
    <property type="molecule type" value="Genomic_DNA"/>
</dbReference>
<name>R7V0Z0_CAPTE</name>
<keyword evidence="3" id="KW-1185">Reference proteome</keyword>
<gene>
    <name evidence="1" type="ORF">CAPTEDRAFT_214846</name>
</gene>
<evidence type="ECO:0000313" key="2">
    <source>
        <dbReference type="EnsemblMetazoa" id="CapteP214846"/>
    </source>
</evidence>
<evidence type="ECO:0000313" key="3">
    <source>
        <dbReference type="Proteomes" id="UP000014760"/>
    </source>
</evidence>
<sequence>MQRIMNRCTNNNHLAVESWLHKHFGRIDGVSISDPDELHLCLDEDTDIVISSSKQKRLVIAAVDDDALTLYVDGDSDLDSEYLTANSDNPFEHSILRNELHECQPCDISSSDSAALDSDYLTPNSDDGSDSIHSEAAPLQTIYLQELLAQRTNTVPVSTVLESNELQFEQDLVTMTDGSRERSEVCDTLSCCSEQGQPSRENTYYYVAKLATLIVRLSEQQKNCDAGDSASQSPKWSPTLSTEPFNLFIGGKDEKMIV</sequence>
<dbReference type="AlphaFoldDB" id="R7V0Z0"/>
<dbReference type="HOGENOM" id="CLU_1078653_0_0_1"/>
<protein>
    <submittedName>
        <fullName evidence="1 2">Uncharacterized protein</fullName>
    </submittedName>
</protein>
<evidence type="ECO:0000313" key="1">
    <source>
        <dbReference type="EMBL" id="ELU12518.1"/>
    </source>
</evidence>
<proteinExistence type="predicted"/>
<dbReference type="EMBL" id="AMQN01005396">
    <property type="status" value="NOT_ANNOTATED_CDS"/>
    <property type="molecule type" value="Genomic_DNA"/>
</dbReference>
<organism evidence="1">
    <name type="scientific">Capitella teleta</name>
    <name type="common">Polychaete worm</name>
    <dbReference type="NCBI Taxonomy" id="283909"/>
    <lineage>
        <taxon>Eukaryota</taxon>
        <taxon>Metazoa</taxon>
        <taxon>Spiralia</taxon>
        <taxon>Lophotrochozoa</taxon>
        <taxon>Annelida</taxon>
        <taxon>Polychaeta</taxon>
        <taxon>Sedentaria</taxon>
        <taxon>Scolecida</taxon>
        <taxon>Capitellidae</taxon>
        <taxon>Capitella</taxon>
    </lineage>
</organism>
<accession>R7V0Z0</accession>
<dbReference type="EnsemblMetazoa" id="CapteT214846">
    <property type="protein sequence ID" value="CapteP214846"/>
    <property type="gene ID" value="CapteG214846"/>
</dbReference>
<reference evidence="1 3" key="2">
    <citation type="journal article" date="2013" name="Nature">
        <title>Insights into bilaterian evolution from three spiralian genomes.</title>
        <authorList>
            <person name="Simakov O."/>
            <person name="Marletaz F."/>
            <person name="Cho S.J."/>
            <person name="Edsinger-Gonzales E."/>
            <person name="Havlak P."/>
            <person name="Hellsten U."/>
            <person name="Kuo D.H."/>
            <person name="Larsson T."/>
            <person name="Lv J."/>
            <person name="Arendt D."/>
            <person name="Savage R."/>
            <person name="Osoegawa K."/>
            <person name="de Jong P."/>
            <person name="Grimwood J."/>
            <person name="Chapman J.A."/>
            <person name="Shapiro H."/>
            <person name="Aerts A."/>
            <person name="Otillar R.P."/>
            <person name="Terry A.Y."/>
            <person name="Boore J.L."/>
            <person name="Grigoriev I.V."/>
            <person name="Lindberg D.R."/>
            <person name="Seaver E.C."/>
            <person name="Weisblat D.A."/>
            <person name="Putnam N.H."/>
            <person name="Rokhsar D.S."/>
        </authorList>
    </citation>
    <scope>NUCLEOTIDE SEQUENCE</scope>
    <source>
        <strain evidence="1 3">I ESC-2004</strain>
    </source>
</reference>
<dbReference type="Proteomes" id="UP000014760">
    <property type="component" value="Unassembled WGS sequence"/>
</dbReference>